<comment type="caution">
    <text evidence="2">The sequence shown here is derived from an EMBL/GenBank/DDBJ whole genome shotgun (WGS) entry which is preliminary data.</text>
</comment>
<sequence length="55" mass="6260">MGRGHHFNHKRQGHEQQPAKNEQQVAPKTEEIVEYSIEPFAHNGEKPVSTRIGKA</sequence>
<feature type="compositionally biased region" description="Basic residues" evidence="1">
    <location>
        <begin position="1"/>
        <end position="12"/>
    </location>
</feature>
<proteinExistence type="predicted"/>
<accession>A0ABS2QUZ5</accession>
<evidence type="ECO:0000313" key="2">
    <source>
        <dbReference type="EMBL" id="MBM7703314.1"/>
    </source>
</evidence>
<reference evidence="2 3" key="1">
    <citation type="submission" date="2021-01" db="EMBL/GenBank/DDBJ databases">
        <title>Genomic Encyclopedia of Type Strains, Phase IV (KMG-IV): sequencing the most valuable type-strain genomes for metagenomic binning, comparative biology and taxonomic classification.</title>
        <authorList>
            <person name="Goeker M."/>
        </authorList>
    </citation>
    <scope>NUCLEOTIDE SEQUENCE [LARGE SCALE GENOMIC DNA]</scope>
    <source>
        <strain evidence="2 3">DSM 104297</strain>
    </source>
</reference>
<protein>
    <submittedName>
        <fullName evidence="2">Uncharacterized protein</fullName>
    </submittedName>
</protein>
<dbReference type="Proteomes" id="UP000809829">
    <property type="component" value="Unassembled WGS sequence"/>
</dbReference>
<dbReference type="EMBL" id="JAFBFC010000003">
    <property type="protein sequence ID" value="MBM7703314.1"/>
    <property type="molecule type" value="Genomic_DNA"/>
</dbReference>
<organism evidence="2 3">
    <name type="scientific">Priestia iocasae</name>
    <dbReference type="NCBI Taxonomy" id="2291674"/>
    <lineage>
        <taxon>Bacteria</taxon>
        <taxon>Bacillati</taxon>
        <taxon>Bacillota</taxon>
        <taxon>Bacilli</taxon>
        <taxon>Bacillales</taxon>
        <taxon>Bacillaceae</taxon>
        <taxon>Priestia</taxon>
    </lineage>
</organism>
<evidence type="ECO:0000313" key="3">
    <source>
        <dbReference type="Proteomes" id="UP000809829"/>
    </source>
</evidence>
<name>A0ABS2QUZ5_9BACI</name>
<dbReference type="RefSeq" id="WP_205186960.1">
    <property type="nucleotide sequence ID" value="NZ_JAFBFC010000003.1"/>
</dbReference>
<keyword evidence="3" id="KW-1185">Reference proteome</keyword>
<evidence type="ECO:0000256" key="1">
    <source>
        <dbReference type="SAM" id="MobiDB-lite"/>
    </source>
</evidence>
<feature type="region of interest" description="Disordered" evidence="1">
    <location>
        <begin position="1"/>
        <end position="31"/>
    </location>
</feature>
<gene>
    <name evidence="2" type="ORF">JOC83_002161</name>
</gene>